<evidence type="ECO:0000313" key="4">
    <source>
        <dbReference type="Proteomes" id="UP001225034"/>
    </source>
</evidence>
<proteinExistence type="predicted"/>
<sequence>MVVLGGCSSAASDEEEVEEPEVEEQEVEIQEESDNGTGIVYQYEPIDHQNTSLPFQVIVDQDFEVFSDHEHATENNMEFLYGPDLENYRFELDSARGELNKEVATLSFLRFNAIENGLMSSTEFYDLENERTEEEQEEIEQKIREEVEENENYGLEEFKEEYVEAATSEPVIITNEEEDLGMFTFMVESIAEEGYHEFRLIGRSQDDYISADMTIPEGRKDELYDQMLESVQSVTNHQDQFKSEFTEITKPTTYTYEPPKNHDEYYPEIGYSFDAPITDDYFLFSNFGGFAGYRFTFYGTYETNVEMPTKELEIRAARVEDETFSEEQIQHQQPEEYMGHDNKFAYEVIDLIQDETVDTGIFTTAKKVLFEGYDVYWFITEVDGYTFSVNFNIAEDAPNEILDTFLNEVIASFELKEG</sequence>
<accession>A0ABT9YMC0</accession>
<evidence type="ECO:0000256" key="1">
    <source>
        <dbReference type="SAM" id="Coils"/>
    </source>
</evidence>
<organism evidence="3 4">
    <name type="scientific">Alkalicoccobacillus murimartini</name>
    <dbReference type="NCBI Taxonomy" id="171685"/>
    <lineage>
        <taxon>Bacteria</taxon>
        <taxon>Bacillati</taxon>
        <taxon>Bacillota</taxon>
        <taxon>Bacilli</taxon>
        <taxon>Bacillales</taxon>
        <taxon>Bacillaceae</taxon>
        <taxon>Alkalicoccobacillus</taxon>
    </lineage>
</organism>
<keyword evidence="4" id="KW-1185">Reference proteome</keyword>
<evidence type="ECO:0000256" key="2">
    <source>
        <dbReference type="SAM" id="MobiDB-lite"/>
    </source>
</evidence>
<dbReference type="RefSeq" id="WP_306985033.1">
    <property type="nucleotide sequence ID" value="NZ_JAUSUA010000006.1"/>
</dbReference>
<comment type="caution">
    <text evidence="3">The sequence shown here is derived from an EMBL/GenBank/DDBJ whole genome shotgun (WGS) entry which is preliminary data.</text>
</comment>
<feature type="coiled-coil region" evidence="1">
    <location>
        <begin position="122"/>
        <end position="156"/>
    </location>
</feature>
<feature type="compositionally biased region" description="Acidic residues" evidence="2">
    <location>
        <begin position="12"/>
        <end position="33"/>
    </location>
</feature>
<keyword evidence="1" id="KW-0175">Coiled coil</keyword>
<reference evidence="3 4" key="1">
    <citation type="submission" date="2023-07" db="EMBL/GenBank/DDBJ databases">
        <title>Genomic Encyclopedia of Type Strains, Phase IV (KMG-IV): sequencing the most valuable type-strain genomes for metagenomic binning, comparative biology and taxonomic classification.</title>
        <authorList>
            <person name="Goeker M."/>
        </authorList>
    </citation>
    <scope>NUCLEOTIDE SEQUENCE [LARGE SCALE GENOMIC DNA]</scope>
    <source>
        <strain evidence="3 4">DSM 19154</strain>
    </source>
</reference>
<feature type="region of interest" description="Disordered" evidence="2">
    <location>
        <begin position="1"/>
        <end position="33"/>
    </location>
</feature>
<evidence type="ECO:0008006" key="5">
    <source>
        <dbReference type="Google" id="ProtNLM"/>
    </source>
</evidence>
<dbReference type="Proteomes" id="UP001225034">
    <property type="component" value="Unassembled WGS sequence"/>
</dbReference>
<evidence type="ECO:0000313" key="3">
    <source>
        <dbReference type="EMBL" id="MDQ0208738.1"/>
    </source>
</evidence>
<gene>
    <name evidence="3" type="ORF">J2S05_003550</name>
</gene>
<name>A0ABT9YMC0_9BACI</name>
<protein>
    <recommendedName>
        <fullName evidence="5">DUF4367 domain-containing protein</fullName>
    </recommendedName>
</protein>
<dbReference type="EMBL" id="JAUSUA010000006">
    <property type="protein sequence ID" value="MDQ0208738.1"/>
    <property type="molecule type" value="Genomic_DNA"/>
</dbReference>